<dbReference type="PANTHER" id="PTHR46579">
    <property type="entry name" value="F5/8 TYPE C DOMAIN-CONTAINING PROTEIN-RELATED"/>
    <property type="match status" value="1"/>
</dbReference>
<organism evidence="1 2">
    <name type="scientific">Haemaphysalis longicornis</name>
    <name type="common">Bush tick</name>
    <dbReference type="NCBI Taxonomy" id="44386"/>
    <lineage>
        <taxon>Eukaryota</taxon>
        <taxon>Metazoa</taxon>
        <taxon>Ecdysozoa</taxon>
        <taxon>Arthropoda</taxon>
        <taxon>Chelicerata</taxon>
        <taxon>Arachnida</taxon>
        <taxon>Acari</taxon>
        <taxon>Parasitiformes</taxon>
        <taxon>Ixodida</taxon>
        <taxon>Ixodoidea</taxon>
        <taxon>Ixodidae</taxon>
        <taxon>Haemaphysalinae</taxon>
        <taxon>Haemaphysalis</taxon>
    </lineage>
</organism>
<dbReference type="VEuPathDB" id="VectorBase:HLOH_041364"/>
<dbReference type="OrthoDB" id="6613079at2759"/>
<evidence type="ECO:0000313" key="2">
    <source>
        <dbReference type="Proteomes" id="UP000821853"/>
    </source>
</evidence>
<dbReference type="PANTHER" id="PTHR46579:SF1">
    <property type="entry name" value="F5_8 TYPE C DOMAIN-CONTAINING PROTEIN"/>
    <property type="match status" value="1"/>
</dbReference>
<name>A0A9J6GJ18_HAELO</name>
<accession>A0A9J6GJ18</accession>
<dbReference type="AlphaFoldDB" id="A0A9J6GJ18"/>
<proteinExistence type="predicted"/>
<sequence length="89" mass="9958">MEMVDPFLGYTPCLDGILADICQNHLCLRVGAVHILLKDSITRCDMRNAMNKLSEFVLQMEDLYGKGAMTFNVHQLLHLPKSVAKLGPL</sequence>
<dbReference type="EMBL" id="JABSTR010000007">
    <property type="protein sequence ID" value="KAH9375178.1"/>
    <property type="molecule type" value="Genomic_DNA"/>
</dbReference>
<evidence type="ECO:0000313" key="1">
    <source>
        <dbReference type="EMBL" id="KAH9375178.1"/>
    </source>
</evidence>
<reference evidence="1 2" key="1">
    <citation type="journal article" date="2020" name="Cell">
        <title>Large-Scale Comparative Analyses of Tick Genomes Elucidate Their Genetic Diversity and Vector Capacities.</title>
        <authorList>
            <consortium name="Tick Genome and Microbiome Consortium (TIGMIC)"/>
            <person name="Jia N."/>
            <person name="Wang J."/>
            <person name="Shi W."/>
            <person name="Du L."/>
            <person name="Sun Y."/>
            <person name="Zhan W."/>
            <person name="Jiang J.F."/>
            <person name="Wang Q."/>
            <person name="Zhang B."/>
            <person name="Ji P."/>
            <person name="Bell-Sakyi L."/>
            <person name="Cui X.M."/>
            <person name="Yuan T.T."/>
            <person name="Jiang B.G."/>
            <person name="Yang W.F."/>
            <person name="Lam T.T."/>
            <person name="Chang Q.C."/>
            <person name="Ding S.J."/>
            <person name="Wang X.J."/>
            <person name="Zhu J.G."/>
            <person name="Ruan X.D."/>
            <person name="Zhao L."/>
            <person name="Wei J.T."/>
            <person name="Ye R.Z."/>
            <person name="Que T.C."/>
            <person name="Du C.H."/>
            <person name="Zhou Y.H."/>
            <person name="Cheng J.X."/>
            <person name="Dai P.F."/>
            <person name="Guo W.B."/>
            <person name="Han X.H."/>
            <person name="Huang E.J."/>
            <person name="Li L.F."/>
            <person name="Wei W."/>
            <person name="Gao Y.C."/>
            <person name="Liu J.Z."/>
            <person name="Shao H.Z."/>
            <person name="Wang X."/>
            <person name="Wang C.C."/>
            <person name="Yang T.C."/>
            <person name="Huo Q.B."/>
            <person name="Li W."/>
            <person name="Chen H.Y."/>
            <person name="Chen S.E."/>
            <person name="Zhou L.G."/>
            <person name="Ni X.B."/>
            <person name="Tian J.H."/>
            <person name="Sheng Y."/>
            <person name="Liu T."/>
            <person name="Pan Y.S."/>
            <person name="Xia L.Y."/>
            <person name="Li J."/>
            <person name="Zhao F."/>
            <person name="Cao W.C."/>
        </authorList>
    </citation>
    <scope>NUCLEOTIDE SEQUENCE [LARGE SCALE GENOMIC DNA]</scope>
    <source>
        <strain evidence="1">HaeL-2018</strain>
    </source>
</reference>
<dbReference type="Proteomes" id="UP000821853">
    <property type="component" value="Chromosome 5"/>
</dbReference>
<comment type="caution">
    <text evidence="1">The sequence shown here is derived from an EMBL/GenBank/DDBJ whole genome shotgun (WGS) entry which is preliminary data.</text>
</comment>
<keyword evidence="2" id="KW-1185">Reference proteome</keyword>
<gene>
    <name evidence="1" type="ORF">HPB48_017951</name>
</gene>
<protein>
    <submittedName>
        <fullName evidence="1">Uncharacterized protein</fullName>
    </submittedName>
</protein>